<feature type="domain" description="HTH-like" evidence="1">
    <location>
        <begin position="40"/>
        <end position="96"/>
    </location>
</feature>
<name>A0A449B311_9BACT</name>
<proteinExistence type="predicted"/>
<dbReference type="InterPro" id="IPR050900">
    <property type="entry name" value="Transposase_IS3/IS150/IS904"/>
</dbReference>
<dbReference type="EMBL" id="LR215036">
    <property type="protein sequence ID" value="VEU74989.1"/>
    <property type="molecule type" value="Genomic_DNA"/>
</dbReference>
<organism evidence="2 3">
    <name type="scientific">Mycoplasmopsis citelli</name>
    <dbReference type="NCBI Taxonomy" id="171281"/>
    <lineage>
        <taxon>Bacteria</taxon>
        <taxon>Bacillati</taxon>
        <taxon>Mycoplasmatota</taxon>
        <taxon>Mycoplasmoidales</taxon>
        <taxon>Metamycoplasmataceae</taxon>
        <taxon>Mycoplasmopsis</taxon>
    </lineage>
</organism>
<evidence type="ECO:0000259" key="1">
    <source>
        <dbReference type="Pfam" id="PF13276"/>
    </source>
</evidence>
<dbReference type="InterPro" id="IPR025948">
    <property type="entry name" value="HTH-like_dom"/>
</dbReference>
<dbReference type="KEGG" id="mcit:NCTC10181_00863"/>
<dbReference type="AlphaFoldDB" id="A0A449B311"/>
<keyword evidence="3" id="KW-1185">Reference proteome</keyword>
<dbReference type="PANTHER" id="PTHR46889">
    <property type="entry name" value="TRANSPOSASE INSF FOR INSERTION SEQUENCE IS3B-RELATED"/>
    <property type="match status" value="1"/>
</dbReference>
<protein>
    <submittedName>
        <fullName evidence="2">Transposase, IS861</fullName>
    </submittedName>
</protein>
<gene>
    <name evidence="2" type="ORF">NCTC10181_00863</name>
</gene>
<evidence type="ECO:0000313" key="2">
    <source>
        <dbReference type="EMBL" id="VEU74989.1"/>
    </source>
</evidence>
<dbReference type="Pfam" id="PF13276">
    <property type="entry name" value="HTH_21"/>
    <property type="match status" value="1"/>
</dbReference>
<accession>A0A449B311</accession>
<sequence length="147" mass="17770">MVDEGFSLKILLKIAQLSRSTYYYYYYYYYLKKINLADKNKNFKDEIISIYNEHRGSYGYRRITLELKNRGYLVNHKKVKRLMNLLNLIGRNRKRKKYKSYKGEVGKKAPNLINRDFYSKNHCKNITLILLNSLYPIILKNFICQPF</sequence>
<reference evidence="2 3" key="1">
    <citation type="submission" date="2019-01" db="EMBL/GenBank/DDBJ databases">
        <authorList>
            <consortium name="Pathogen Informatics"/>
        </authorList>
    </citation>
    <scope>NUCLEOTIDE SEQUENCE [LARGE SCALE GENOMIC DNA]</scope>
    <source>
        <strain evidence="2 3">NCTC10181</strain>
    </source>
</reference>
<dbReference type="Proteomes" id="UP000290985">
    <property type="component" value="Chromosome"/>
</dbReference>
<evidence type="ECO:0000313" key="3">
    <source>
        <dbReference type="Proteomes" id="UP000290985"/>
    </source>
</evidence>